<proteinExistence type="predicted"/>
<sequence length="171" mass="19827">MKADNIIFDFDESTKRLDEALNRFSEEQFNIVPFDESWTPGQVAEHLSMSEAGIPQLLLGSVRETERAIDEKETELGAIFLDFSTKLKAPEFIIPTNEPKKKQELINKLIDNRKTISELIKELDLSKTCTSFPFPEVGELTRLEWVYFMIVHSKRHVNQLNNIFQCMKAFN</sequence>
<dbReference type="OrthoDB" id="679284at2"/>
<organism evidence="2 3">
    <name type="scientific">Olivibacter domesticus</name>
    <name type="common">Pseudosphingobacterium domesticum</name>
    <dbReference type="NCBI Taxonomy" id="407022"/>
    <lineage>
        <taxon>Bacteria</taxon>
        <taxon>Pseudomonadati</taxon>
        <taxon>Bacteroidota</taxon>
        <taxon>Sphingobacteriia</taxon>
        <taxon>Sphingobacteriales</taxon>
        <taxon>Sphingobacteriaceae</taxon>
        <taxon>Olivibacter</taxon>
    </lineage>
</organism>
<dbReference type="Pfam" id="PF12867">
    <property type="entry name" value="DinB_2"/>
    <property type="match status" value="1"/>
</dbReference>
<name>A0A1H7IPB5_OLID1</name>
<protein>
    <submittedName>
        <fullName evidence="2">DinB superfamily protein</fullName>
    </submittedName>
</protein>
<dbReference type="EMBL" id="FOAF01000001">
    <property type="protein sequence ID" value="SEK63722.1"/>
    <property type="molecule type" value="Genomic_DNA"/>
</dbReference>
<gene>
    <name evidence="2" type="ORF">SAMN05661044_00764</name>
</gene>
<dbReference type="SUPFAM" id="SSF109854">
    <property type="entry name" value="DinB/YfiT-like putative metalloenzymes"/>
    <property type="match status" value="1"/>
</dbReference>
<feature type="domain" description="DinB-like" evidence="1">
    <location>
        <begin position="10"/>
        <end position="160"/>
    </location>
</feature>
<dbReference type="InterPro" id="IPR034660">
    <property type="entry name" value="DinB/YfiT-like"/>
</dbReference>
<evidence type="ECO:0000313" key="2">
    <source>
        <dbReference type="EMBL" id="SEK63722.1"/>
    </source>
</evidence>
<evidence type="ECO:0000313" key="3">
    <source>
        <dbReference type="Proteomes" id="UP000199421"/>
    </source>
</evidence>
<dbReference type="InterPro" id="IPR024775">
    <property type="entry name" value="DinB-like"/>
</dbReference>
<dbReference type="AlphaFoldDB" id="A0A1H7IPB5"/>
<dbReference type="Gene3D" id="1.20.120.450">
    <property type="entry name" value="dinb family like domain"/>
    <property type="match status" value="1"/>
</dbReference>
<dbReference type="Proteomes" id="UP000199421">
    <property type="component" value="Unassembled WGS sequence"/>
</dbReference>
<accession>A0A1H7IPB5</accession>
<keyword evidence="3" id="KW-1185">Reference proteome</keyword>
<dbReference type="RefSeq" id="WP_093318524.1">
    <property type="nucleotide sequence ID" value="NZ_FOAF01000001.1"/>
</dbReference>
<dbReference type="STRING" id="407022.SAMN05661044_00764"/>
<reference evidence="3" key="1">
    <citation type="submission" date="2016-10" db="EMBL/GenBank/DDBJ databases">
        <authorList>
            <person name="Varghese N."/>
            <person name="Submissions S."/>
        </authorList>
    </citation>
    <scope>NUCLEOTIDE SEQUENCE [LARGE SCALE GENOMIC DNA]</scope>
    <source>
        <strain evidence="3">DSM 18733</strain>
    </source>
</reference>
<evidence type="ECO:0000259" key="1">
    <source>
        <dbReference type="Pfam" id="PF12867"/>
    </source>
</evidence>